<dbReference type="Proteomes" id="UP001642360">
    <property type="component" value="Unassembled WGS sequence"/>
</dbReference>
<organism evidence="1 2">
    <name type="scientific">Ilex paraguariensis</name>
    <name type="common">yerba mate</name>
    <dbReference type="NCBI Taxonomy" id="185542"/>
    <lineage>
        <taxon>Eukaryota</taxon>
        <taxon>Viridiplantae</taxon>
        <taxon>Streptophyta</taxon>
        <taxon>Embryophyta</taxon>
        <taxon>Tracheophyta</taxon>
        <taxon>Spermatophyta</taxon>
        <taxon>Magnoliopsida</taxon>
        <taxon>eudicotyledons</taxon>
        <taxon>Gunneridae</taxon>
        <taxon>Pentapetalae</taxon>
        <taxon>asterids</taxon>
        <taxon>campanulids</taxon>
        <taxon>Aquifoliales</taxon>
        <taxon>Aquifoliaceae</taxon>
        <taxon>Ilex</taxon>
    </lineage>
</organism>
<keyword evidence="2" id="KW-1185">Reference proteome</keyword>
<name>A0ABC8RTY9_9AQUA</name>
<dbReference type="EMBL" id="CAUOFW020001724">
    <property type="protein sequence ID" value="CAK9148030.1"/>
    <property type="molecule type" value="Genomic_DNA"/>
</dbReference>
<proteinExistence type="predicted"/>
<evidence type="ECO:0000313" key="1">
    <source>
        <dbReference type="EMBL" id="CAK9148030.1"/>
    </source>
</evidence>
<reference evidence="1 2" key="1">
    <citation type="submission" date="2024-02" db="EMBL/GenBank/DDBJ databases">
        <authorList>
            <person name="Vignale AGUSTIN F."/>
            <person name="Sosa J E."/>
            <person name="Modenutti C."/>
        </authorList>
    </citation>
    <scope>NUCLEOTIDE SEQUENCE [LARGE SCALE GENOMIC DNA]</scope>
</reference>
<sequence length="119" mass="14101">MNTKTYLPKNENEMEMPRSNLQEINQLRQQNDRQYFRNSGMPVYVMDPSPATTQVVEQYHVLHIQLSCSQDFEVRKPQDYPFHLIFLNPPESHTITLFRELWPVYEAVSLGAFRTPTLQ</sequence>
<protein>
    <submittedName>
        <fullName evidence="1">Uncharacterized protein</fullName>
    </submittedName>
</protein>
<gene>
    <name evidence="1" type="ORF">ILEXP_LOCUS15957</name>
</gene>
<dbReference type="AlphaFoldDB" id="A0ABC8RTY9"/>
<evidence type="ECO:0000313" key="2">
    <source>
        <dbReference type="Proteomes" id="UP001642360"/>
    </source>
</evidence>
<comment type="caution">
    <text evidence="1">The sequence shown here is derived from an EMBL/GenBank/DDBJ whole genome shotgun (WGS) entry which is preliminary data.</text>
</comment>
<accession>A0ABC8RTY9</accession>